<dbReference type="Proteomes" id="UP000295367">
    <property type="component" value="Unassembled WGS sequence"/>
</dbReference>
<organism evidence="1 2">
    <name type="scientific">Sulfurirhabdus autotrophica</name>
    <dbReference type="NCBI Taxonomy" id="1706046"/>
    <lineage>
        <taxon>Bacteria</taxon>
        <taxon>Pseudomonadati</taxon>
        <taxon>Pseudomonadota</taxon>
        <taxon>Betaproteobacteria</taxon>
        <taxon>Nitrosomonadales</taxon>
        <taxon>Sulfuricellaceae</taxon>
        <taxon>Sulfurirhabdus</taxon>
    </lineage>
</organism>
<dbReference type="AlphaFoldDB" id="A0A4R3YEQ5"/>
<proteinExistence type="predicted"/>
<name>A0A4R3YEQ5_9PROT</name>
<sequence length="123" mass="13810">MKLHLAKAAGQNLFTGYGEDYVVINQIQYDKSLIALPDKLVEDWNVPSFEALTSDHFEFILSLDPEIVLLGTGKNLRFPHPSLTQTLTRNQIGIEIMDIYATCRTYNILMAEGRKVAAALILN</sequence>
<evidence type="ECO:0000313" key="2">
    <source>
        <dbReference type="Proteomes" id="UP000295367"/>
    </source>
</evidence>
<gene>
    <name evidence="1" type="ORF">EDC63_101342</name>
</gene>
<keyword evidence="2" id="KW-1185">Reference proteome</keyword>
<dbReference type="InterPro" id="IPR007523">
    <property type="entry name" value="NDUFAF3/AAMDC"/>
</dbReference>
<protein>
    <recommendedName>
        <fullName evidence="3">Xcc1710-like domain-containing protein</fullName>
    </recommendedName>
</protein>
<dbReference type="Pfam" id="PF04430">
    <property type="entry name" value="DUF498"/>
    <property type="match status" value="1"/>
</dbReference>
<comment type="caution">
    <text evidence="1">The sequence shown here is derived from an EMBL/GenBank/DDBJ whole genome shotgun (WGS) entry which is preliminary data.</text>
</comment>
<evidence type="ECO:0008006" key="3">
    <source>
        <dbReference type="Google" id="ProtNLM"/>
    </source>
</evidence>
<reference evidence="1 2" key="1">
    <citation type="submission" date="2019-03" db="EMBL/GenBank/DDBJ databases">
        <title>Genomic Encyclopedia of Type Strains, Phase IV (KMG-IV): sequencing the most valuable type-strain genomes for metagenomic binning, comparative biology and taxonomic classification.</title>
        <authorList>
            <person name="Goeker M."/>
        </authorList>
    </citation>
    <scope>NUCLEOTIDE SEQUENCE [LARGE SCALE GENOMIC DNA]</scope>
    <source>
        <strain evidence="1 2">DSM 100309</strain>
    </source>
</reference>
<dbReference type="EMBL" id="SMCO01000001">
    <property type="protein sequence ID" value="TCV90372.1"/>
    <property type="molecule type" value="Genomic_DNA"/>
</dbReference>
<accession>A0A4R3YEQ5</accession>
<dbReference type="CDD" id="cd05560">
    <property type="entry name" value="Xcc1710_like"/>
    <property type="match status" value="1"/>
</dbReference>
<evidence type="ECO:0000313" key="1">
    <source>
        <dbReference type="EMBL" id="TCV90372.1"/>
    </source>
</evidence>
<dbReference type="InterPro" id="IPR036748">
    <property type="entry name" value="MTH938-like_sf"/>
</dbReference>
<dbReference type="OrthoDB" id="9800373at2"/>
<dbReference type="PANTHER" id="PTHR21192:SF2">
    <property type="entry name" value="NADH DEHYDROGENASE [UBIQUINONE] 1 ALPHA SUBCOMPLEX ASSEMBLY FACTOR 3"/>
    <property type="match status" value="1"/>
</dbReference>
<dbReference type="PANTHER" id="PTHR21192">
    <property type="entry name" value="NUCLEAR PROTEIN E3-3"/>
    <property type="match status" value="1"/>
</dbReference>
<dbReference type="SUPFAM" id="SSF64076">
    <property type="entry name" value="MTH938-like"/>
    <property type="match status" value="1"/>
</dbReference>
<dbReference type="Gene3D" id="3.40.1230.10">
    <property type="entry name" value="MTH938-like"/>
    <property type="match status" value="1"/>
</dbReference>
<dbReference type="RefSeq" id="WP_124947679.1">
    <property type="nucleotide sequence ID" value="NZ_BHVT01000073.1"/>
</dbReference>